<keyword evidence="2" id="KW-1185">Reference proteome</keyword>
<proteinExistence type="predicted"/>
<dbReference type="EMBL" id="CAXLJM020000156">
    <property type="protein sequence ID" value="CAL8143415.1"/>
    <property type="molecule type" value="Genomic_DNA"/>
</dbReference>
<gene>
    <name evidence="1" type="ORF">ODALV1_LOCUS29551</name>
</gene>
<name>A0ABP1S423_9HEXA</name>
<accession>A0ABP1S423</accession>
<comment type="caution">
    <text evidence="1">The sequence shown here is derived from an EMBL/GenBank/DDBJ whole genome shotgun (WGS) entry which is preliminary data.</text>
</comment>
<evidence type="ECO:0000313" key="2">
    <source>
        <dbReference type="Proteomes" id="UP001642540"/>
    </source>
</evidence>
<dbReference type="Proteomes" id="UP001642540">
    <property type="component" value="Unassembled WGS sequence"/>
</dbReference>
<sequence length="102" mass="11503">MRGSLGFIDKYDGKKLKRFLNFDRLGFGKSIGILERNIPTTSRETNICFVYNPKSHLHMENDALNFHNFELVNGFAKVGTASVLEFGEPIPEVASALKLQLE</sequence>
<protein>
    <submittedName>
        <fullName evidence="1">Uncharacterized protein</fullName>
    </submittedName>
</protein>
<organism evidence="1 2">
    <name type="scientific">Orchesella dallaii</name>
    <dbReference type="NCBI Taxonomy" id="48710"/>
    <lineage>
        <taxon>Eukaryota</taxon>
        <taxon>Metazoa</taxon>
        <taxon>Ecdysozoa</taxon>
        <taxon>Arthropoda</taxon>
        <taxon>Hexapoda</taxon>
        <taxon>Collembola</taxon>
        <taxon>Entomobryomorpha</taxon>
        <taxon>Entomobryoidea</taxon>
        <taxon>Orchesellidae</taxon>
        <taxon>Orchesellinae</taxon>
        <taxon>Orchesella</taxon>
    </lineage>
</organism>
<reference evidence="1 2" key="1">
    <citation type="submission" date="2024-08" db="EMBL/GenBank/DDBJ databases">
        <authorList>
            <person name="Cucini C."/>
            <person name="Frati F."/>
        </authorList>
    </citation>
    <scope>NUCLEOTIDE SEQUENCE [LARGE SCALE GENOMIC DNA]</scope>
</reference>
<evidence type="ECO:0000313" key="1">
    <source>
        <dbReference type="EMBL" id="CAL8143415.1"/>
    </source>
</evidence>